<name>A0ABT4LCF2_9SPHI</name>
<dbReference type="RefSeq" id="WP_269428652.1">
    <property type="nucleotide sequence ID" value="NZ_JAPWGM010000006.1"/>
</dbReference>
<evidence type="ECO:0000313" key="2">
    <source>
        <dbReference type="EMBL" id="MCZ4245601.1"/>
    </source>
</evidence>
<accession>A0ABT4LCF2</accession>
<evidence type="ECO:0000313" key="3">
    <source>
        <dbReference type="Proteomes" id="UP001144347"/>
    </source>
</evidence>
<organism evidence="2 3">
    <name type="scientific">Pedobacter punctiformis</name>
    <dbReference type="NCBI Taxonomy" id="3004097"/>
    <lineage>
        <taxon>Bacteria</taxon>
        <taxon>Pseudomonadati</taxon>
        <taxon>Bacteroidota</taxon>
        <taxon>Sphingobacteriia</taxon>
        <taxon>Sphingobacteriales</taxon>
        <taxon>Sphingobacteriaceae</taxon>
        <taxon>Pedobacter</taxon>
    </lineage>
</organism>
<evidence type="ECO:0000259" key="1">
    <source>
        <dbReference type="Pfam" id="PF06439"/>
    </source>
</evidence>
<reference evidence="2" key="1">
    <citation type="submission" date="2022-12" db="EMBL/GenBank/DDBJ databases">
        <title>Genome sequence of HCMS5-2.</title>
        <authorList>
            <person name="Woo H."/>
        </authorList>
    </citation>
    <scope>NUCLEOTIDE SEQUENCE</scope>
    <source>
        <strain evidence="2">HCMS5-2</strain>
    </source>
</reference>
<protein>
    <submittedName>
        <fullName evidence="2">DUF1080 domain-containing protein</fullName>
    </submittedName>
</protein>
<dbReference type="EMBL" id="JAPWGM010000006">
    <property type="protein sequence ID" value="MCZ4245601.1"/>
    <property type="molecule type" value="Genomic_DNA"/>
</dbReference>
<dbReference type="InterPro" id="IPR010496">
    <property type="entry name" value="AL/BT2_dom"/>
</dbReference>
<dbReference type="Gene3D" id="2.60.120.560">
    <property type="entry name" value="Exo-inulinase, domain 1"/>
    <property type="match status" value="1"/>
</dbReference>
<comment type="caution">
    <text evidence="2">The sequence shown here is derived from an EMBL/GenBank/DDBJ whole genome shotgun (WGS) entry which is preliminary data.</text>
</comment>
<keyword evidence="3" id="KW-1185">Reference proteome</keyword>
<proteinExistence type="predicted"/>
<dbReference type="Pfam" id="PF06439">
    <property type="entry name" value="3keto-disac_hyd"/>
    <property type="match status" value="1"/>
</dbReference>
<sequence length="226" mass="25326">MKKIFLSACILLAVTQITKAQKGFKPLFDGKTTTGWHTYSKTTVGSAWQVQDGTLHLDPSKKGQDGGGDLVTDKEYSNFHLKLDWKVAPKSNSGIIFFVHEEPKFHATYSTGPEMQVLDNDGHPDGKITKHRSGDLYDLIKSYSEPVKPVGQWNRAEIISKNGKLTLILNGVKTVNTTLWDENWKTLIAGSKFAKWEGFGTYKTGKIALQDHGDEVWFKNILIKEL</sequence>
<dbReference type="Proteomes" id="UP001144347">
    <property type="component" value="Unassembled WGS sequence"/>
</dbReference>
<feature type="domain" description="3-keto-alpha-glucoside-1,2-lyase/3-keto-2-hydroxy-glucal hydratase" evidence="1">
    <location>
        <begin position="23"/>
        <end position="224"/>
    </location>
</feature>
<gene>
    <name evidence="2" type="ORF">O0955_16450</name>
</gene>